<organism evidence="2 3">
    <name type="scientific">Coleophoma cylindrospora</name>
    <dbReference type="NCBI Taxonomy" id="1849047"/>
    <lineage>
        <taxon>Eukaryota</taxon>
        <taxon>Fungi</taxon>
        <taxon>Dikarya</taxon>
        <taxon>Ascomycota</taxon>
        <taxon>Pezizomycotina</taxon>
        <taxon>Leotiomycetes</taxon>
        <taxon>Helotiales</taxon>
        <taxon>Dermateaceae</taxon>
        <taxon>Coleophoma</taxon>
    </lineage>
</organism>
<accession>A0A3D8Q8R8</accession>
<protein>
    <submittedName>
        <fullName evidence="2">Uncharacterized protein</fullName>
    </submittedName>
</protein>
<keyword evidence="1" id="KW-0472">Membrane</keyword>
<keyword evidence="1" id="KW-1133">Transmembrane helix</keyword>
<keyword evidence="1" id="KW-0812">Transmembrane</keyword>
<dbReference type="STRING" id="1849047.A0A3D8Q8R8"/>
<feature type="transmembrane region" description="Helical" evidence="1">
    <location>
        <begin position="15"/>
        <end position="37"/>
    </location>
</feature>
<reference evidence="2 3" key="1">
    <citation type="journal article" date="2018" name="IMA Fungus">
        <title>IMA Genome-F 9: Draft genome sequence of Annulohypoxylon stygium, Aspergillus mulundensis, Berkeleyomyces basicola (syn. Thielaviopsis basicola), Ceratocystis smalleyi, two Cercospora beticola strains, Coleophoma cylindrospora, Fusarium fracticaudum, Phialophora cf. hyalina, and Morchella septimelata.</title>
        <authorList>
            <person name="Wingfield B.D."/>
            <person name="Bills G.F."/>
            <person name="Dong Y."/>
            <person name="Huang W."/>
            <person name="Nel W.J."/>
            <person name="Swalarsk-Parry B.S."/>
            <person name="Vaghefi N."/>
            <person name="Wilken P.M."/>
            <person name="An Z."/>
            <person name="de Beer Z.W."/>
            <person name="De Vos L."/>
            <person name="Chen L."/>
            <person name="Duong T.A."/>
            <person name="Gao Y."/>
            <person name="Hammerbacher A."/>
            <person name="Kikkert J.R."/>
            <person name="Li Y."/>
            <person name="Li H."/>
            <person name="Li K."/>
            <person name="Li Q."/>
            <person name="Liu X."/>
            <person name="Ma X."/>
            <person name="Naidoo K."/>
            <person name="Pethybridge S.J."/>
            <person name="Sun J."/>
            <person name="Steenkamp E.T."/>
            <person name="van der Nest M.A."/>
            <person name="van Wyk S."/>
            <person name="Wingfield M.J."/>
            <person name="Xiong C."/>
            <person name="Yue Q."/>
            <person name="Zhang X."/>
        </authorList>
    </citation>
    <scope>NUCLEOTIDE SEQUENCE [LARGE SCALE GENOMIC DNA]</scope>
    <source>
        <strain evidence="2 3">BP6252</strain>
    </source>
</reference>
<dbReference type="EMBL" id="PDLM01000018">
    <property type="protein sequence ID" value="RDW58070.1"/>
    <property type="molecule type" value="Genomic_DNA"/>
</dbReference>
<dbReference type="OrthoDB" id="2555959at2759"/>
<keyword evidence="3" id="KW-1185">Reference proteome</keyword>
<evidence type="ECO:0000313" key="3">
    <source>
        <dbReference type="Proteomes" id="UP000256645"/>
    </source>
</evidence>
<name>A0A3D8Q8R8_9HELO</name>
<evidence type="ECO:0000256" key="1">
    <source>
        <dbReference type="SAM" id="Phobius"/>
    </source>
</evidence>
<proteinExistence type="predicted"/>
<feature type="transmembrane region" description="Helical" evidence="1">
    <location>
        <begin position="49"/>
        <end position="66"/>
    </location>
</feature>
<dbReference type="Proteomes" id="UP000256645">
    <property type="component" value="Unassembled WGS sequence"/>
</dbReference>
<dbReference type="AlphaFoldDB" id="A0A3D8Q8R8"/>
<evidence type="ECO:0000313" key="2">
    <source>
        <dbReference type="EMBL" id="RDW58070.1"/>
    </source>
</evidence>
<sequence length="98" mass="10842">MSILAYMELDSWTPLANLLSACGDLLTSLYTFANGLYSSFRNLSPRTRMTVGLGFLAWGTIGLYLSDSAEKKFGMEPTEKDKAALPRIITVERDNDKA</sequence>
<gene>
    <name evidence="2" type="ORF">BP6252_13481</name>
</gene>
<comment type="caution">
    <text evidence="2">The sequence shown here is derived from an EMBL/GenBank/DDBJ whole genome shotgun (WGS) entry which is preliminary data.</text>
</comment>